<evidence type="ECO:0000313" key="2">
    <source>
        <dbReference type="EMBL" id="KAE9225548.1"/>
    </source>
</evidence>
<feature type="transmembrane region" description="Helical" evidence="1">
    <location>
        <begin position="52"/>
        <end position="74"/>
    </location>
</feature>
<feature type="transmembrane region" description="Helical" evidence="1">
    <location>
        <begin position="20"/>
        <end position="40"/>
    </location>
</feature>
<accession>A0A6G0NWN5</accession>
<sequence length="499" mass="55748">MVEAVPLAPPEDGVRANWVFLIRFGFVTGLMVGSMVFQMGKNVPALVVKTRHVITIAILTALAAVATLFAVASATTFPVPFSMLLASPPSIVVDPSIQKEMEQQTTVLNCQISLTLIYPMYIYGFTSFTGVYQTIFVVVLPIIKLIAKKWVSRALTGHNDLKPEAVIFNVEVFNALYISNALQVASTQASTITIMAVDFLHFGISMYDILEILREVKVLMATFPDGHPHANDNFVQLAMHLLDIETRHMSRTLSHFADASKPDWRAQVEEWVNSKTAVVEPIMELDSDDVFSAPVPAQSRRTPRGTRVFPLDTKKVKGWLQGKRNLTSTMTKRKDDTGTSTSAPLRLEVIFSREERDRFIREAARVLFITEYVLLVEYVEVVLPLVYCAHHAIVHNLHNRAYYPMLAGLSSSDFFETISHVVIYSSLEFASLIISIVVLKRTLGFSSMRQLSFVLENQAGIIQGKLLILLIYVMQISLVHVGADFSFKFAWLHATHPSG</sequence>
<dbReference type="AlphaFoldDB" id="A0A6G0NWN5"/>
<keyword evidence="1" id="KW-1133">Transmembrane helix</keyword>
<feature type="transmembrane region" description="Helical" evidence="1">
    <location>
        <begin position="366"/>
        <end position="387"/>
    </location>
</feature>
<protein>
    <submittedName>
        <fullName evidence="2">Uncharacterized protein</fullName>
    </submittedName>
</protein>
<feature type="transmembrane region" description="Helical" evidence="1">
    <location>
        <begin position="418"/>
        <end position="439"/>
    </location>
</feature>
<feature type="transmembrane region" description="Helical" evidence="1">
    <location>
        <begin position="460"/>
        <end position="483"/>
    </location>
</feature>
<organism evidence="2 3">
    <name type="scientific">Phytophthora fragariae</name>
    <dbReference type="NCBI Taxonomy" id="53985"/>
    <lineage>
        <taxon>Eukaryota</taxon>
        <taxon>Sar</taxon>
        <taxon>Stramenopiles</taxon>
        <taxon>Oomycota</taxon>
        <taxon>Peronosporomycetes</taxon>
        <taxon>Peronosporales</taxon>
        <taxon>Peronosporaceae</taxon>
        <taxon>Phytophthora</taxon>
    </lineage>
</organism>
<name>A0A6G0NWN5_9STRA</name>
<gene>
    <name evidence="2" type="ORF">PF004_g11899</name>
</gene>
<dbReference type="EMBL" id="QXGC01000664">
    <property type="protein sequence ID" value="KAE9225548.1"/>
    <property type="molecule type" value="Genomic_DNA"/>
</dbReference>
<evidence type="ECO:0000256" key="1">
    <source>
        <dbReference type="SAM" id="Phobius"/>
    </source>
</evidence>
<keyword evidence="1" id="KW-0812">Transmembrane</keyword>
<comment type="caution">
    <text evidence="2">The sequence shown here is derived from an EMBL/GenBank/DDBJ whole genome shotgun (WGS) entry which is preliminary data.</text>
</comment>
<keyword evidence="1" id="KW-0472">Membrane</keyword>
<evidence type="ECO:0000313" key="3">
    <source>
        <dbReference type="Proteomes" id="UP000476176"/>
    </source>
</evidence>
<dbReference type="Proteomes" id="UP000476176">
    <property type="component" value="Unassembled WGS sequence"/>
</dbReference>
<feature type="transmembrane region" description="Helical" evidence="1">
    <location>
        <begin position="121"/>
        <end position="143"/>
    </location>
</feature>
<proteinExistence type="predicted"/>
<reference evidence="2 3" key="1">
    <citation type="submission" date="2018-09" db="EMBL/GenBank/DDBJ databases">
        <title>Genomic investigation of the strawberry pathogen Phytophthora fragariae indicates pathogenicity is determined by transcriptional variation in three key races.</title>
        <authorList>
            <person name="Adams T.M."/>
            <person name="Armitage A.D."/>
            <person name="Sobczyk M.K."/>
            <person name="Bates H.J."/>
            <person name="Dunwell J.M."/>
            <person name="Nellist C.F."/>
            <person name="Harrison R.J."/>
        </authorList>
    </citation>
    <scope>NUCLEOTIDE SEQUENCE [LARGE SCALE GENOMIC DNA]</scope>
    <source>
        <strain evidence="2 3">BC-23</strain>
    </source>
</reference>